<evidence type="ECO:0000256" key="12">
    <source>
        <dbReference type="ARBA" id="ARBA00023221"/>
    </source>
</evidence>
<evidence type="ECO:0000256" key="6">
    <source>
        <dbReference type="ARBA" id="ARBA00022955"/>
    </source>
</evidence>
<keyword evidence="5" id="KW-0256">Endoplasmic reticulum</keyword>
<evidence type="ECO:0000313" key="14">
    <source>
        <dbReference type="EMBL" id="KAK5579046.1"/>
    </source>
</evidence>
<keyword evidence="6" id="KW-0752">Steroid biosynthesis</keyword>
<evidence type="ECO:0000256" key="2">
    <source>
        <dbReference type="ARBA" id="ARBA00005377"/>
    </source>
</evidence>
<evidence type="ECO:0000256" key="13">
    <source>
        <dbReference type="SAM" id="Phobius"/>
    </source>
</evidence>
<dbReference type="Proteomes" id="UP001344447">
    <property type="component" value="Unassembled WGS sequence"/>
</dbReference>
<protein>
    <recommendedName>
        <fullName evidence="16">Ergosterol biosynthetic protein 28</fullName>
    </recommendedName>
</protein>
<evidence type="ECO:0000256" key="3">
    <source>
        <dbReference type="ARBA" id="ARBA00022516"/>
    </source>
</evidence>
<evidence type="ECO:0000256" key="5">
    <source>
        <dbReference type="ARBA" id="ARBA00022824"/>
    </source>
</evidence>
<sequence length="123" mass="14417">MESLAIWLILVASYRFFMSTLVLFNYKLVMRLIYPLKPNEVTPLTSRIAYMWVLTNSILTFTTAFNMDNKPLYVITWLSFVIGLSHYVLEQIHFKTNSYANNASQLFFAGPCLILMAIRIYNW</sequence>
<keyword evidence="11" id="KW-1207">Sterol metabolism</keyword>
<organism evidence="14 15">
    <name type="scientific">Dictyostelium firmibasis</name>
    <dbReference type="NCBI Taxonomy" id="79012"/>
    <lineage>
        <taxon>Eukaryota</taxon>
        <taxon>Amoebozoa</taxon>
        <taxon>Evosea</taxon>
        <taxon>Eumycetozoa</taxon>
        <taxon>Dictyostelia</taxon>
        <taxon>Dictyosteliales</taxon>
        <taxon>Dictyosteliaceae</taxon>
        <taxon>Dictyostelium</taxon>
    </lineage>
</organism>
<name>A0AAN7YRS1_9MYCE</name>
<evidence type="ECO:0000313" key="15">
    <source>
        <dbReference type="Proteomes" id="UP001344447"/>
    </source>
</evidence>
<evidence type="ECO:0000256" key="9">
    <source>
        <dbReference type="ARBA" id="ARBA00023098"/>
    </source>
</evidence>
<keyword evidence="4 13" id="KW-0812">Transmembrane</keyword>
<feature type="transmembrane region" description="Helical" evidence="13">
    <location>
        <begin position="71"/>
        <end position="89"/>
    </location>
</feature>
<dbReference type="InterPro" id="IPR005352">
    <property type="entry name" value="Erg28"/>
</dbReference>
<dbReference type="GO" id="GO:0016126">
    <property type="term" value="P:sterol biosynthetic process"/>
    <property type="evidence" value="ECO:0007669"/>
    <property type="project" value="UniProtKB-KW"/>
</dbReference>
<evidence type="ECO:0008006" key="16">
    <source>
        <dbReference type="Google" id="ProtNLM"/>
    </source>
</evidence>
<evidence type="ECO:0000256" key="10">
    <source>
        <dbReference type="ARBA" id="ARBA00023136"/>
    </source>
</evidence>
<evidence type="ECO:0000256" key="4">
    <source>
        <dbReference type="ARBA" id="ARBA00022692"/>
    </source>
</evidence>
<keyword evidence="10 13" id="KW-0472">Membrane</keyword>
<evidence type="ECO:0000256" key="11">
    <source>
        <dbReference type="ARBA" id="ARBA00023166"/>
    </source>
</evidence>
<feature type="transmembrane region" description="Helical" evidence="13">
    <location>
        <begin position="101"/>
        <end position="121"/>
    </location>
</feature>
<keyword evidence="7 13" id="KW-1133">Transmembrane helix</keyword>
<comment type="similarity">
    <text evidence="2">Belongs to the ERG28 family.</text>
</comment>
<evidence type="ECO:0000256" key="7">
    <source>
        <dbReference type="ARBA" id="ARBA00022989"/>
    </source>
</evidence>
<keyword evidence="15" id="KW-1185">Reference proteome</keyword>
<dbReference type="EMBL" id="JAVFKY010000003">
    <property type="protein sequence ID" value="KAK5579046.1"/>
    <property type="molecule type" value="Genomic_DNA"/>
</dbReference>
<evidence type="ECO:0000256" key="8">
    <source>
        <dbReference type="ARBA" id="ARBA00023011"/>
    </source>
</evidence>
<evidence type="ECO:0000256" key="1">
    <source>
        <dbReference type="ARBA" id="ARBA00004477"/>
    </source>
</evidence>
<dbReference type="GO" id="GO:0005789">
    <property type="term" value="C:endoplasmic reticulum membrane"/>
    <property type="evidence" value="ECO:0007669"/>
    <property type="project" value="UniProtKB-SubCell"/>
</dbReference>
<gene>
    <name evidence="14" type="ORF">RB653_008724</name>
</gene>
<reference evidence="14 15" key="1">
    <citation type="submission" date="2023-11" db="EMBL/GenBank/DDBJ databases">
        <title>Dfirmibasis_genome.</title>
        <authorList>
            <person name="Edelbroek B."/>
            <person name="Kjellin J."/>
            <person name="Jerlstrom-Hultqvist J."/>
            <person name="Soderbom F."/>
        </authorList>
    </citation>
    <scope>NUCLEOTIDE SEQUENCE [LARGE SCALE GENOMIC DNA]</scope>
    <source>
        <strain evidence="14 15">TNS-C-14</strain>
    </source>
</reference>
<dbReference type="PANTHER" id="PTHR15451">
    <property type="entry name" value="ERGOSTEROL BIOSYNTHETIC PROTEIN 28-RELATED"/>
    <property type="match status" value="1"/>
</dbReference>
<dbReference type="PANTHER" id="PTHR15451:SF19">
    <property type="entry name" value="ERGOSTEROL BIOSYNTHETIC PROTEIN 28 HOMOLOG"/>
    <property type="match status" value="1"/>
</dbReference>
<keyword evidence="9" id="KW-0443">Lipid metabolism</keyword>
<feature type="transmembrane region" description="Helical" evidence="13">
    <location>
        <begin position="6"/>
        <end position="26"/>
    </location>
</feature>
<keyword evidence="8" id="KW-0756">Sterol biosynthesis</keyword>
<comment type="caution">
    <text evidence="14">The sequence shown here is derived from an EMBL/GenBank/DDBJ whole genome shotgun (WGS) entry which is preliminary data.</text>
</comment>
<accession>A0AAN7YRS1</accession>
<keyword evidence="3" id="KW-0444">Lipid biosynthesis</keyword>
<proteinExistence type="inferred from homology"/>
<comment type="subcellular location">
    <subcellularLocation>
        <location evidence="1">Endoplasmic reticulum membrane</location>
        <topology evidence="1">Multi-pass membrane protein</topology>
    </subcellularLocation>
</comment>
<dbReference type="AlphaFoldDB" id="A0AAN7YRS1"/>
<dbReference type="GO" id="GO:0030674">
    <property type="term" value="F:protein-macromolecule adaptor activity"/>
    <property type="evidence" value="ECO:0007669"/>
    <property type="project" value="TreeGrafter"/>
</dbReference>
<dbReference type="Pfam" id="PF03694">
    <property type="entry name" value="Erg28"/>
    <property type="match status" value="1"/>
</dbReference>
<keyword evidence="12" id="KW-0753">Steroid metabolism</keyword>